<feature type="transmembrane region" description="Helical" evidence="7">
    <location>
        <begin position="81"/>
        <end position="100"/>
    </location>
</feature>
<dbReference type="GO" id="GO:0005886">
    <property type="term" value="C:plasma membrane"/>
    <property type="evidence" value="ECO:0007669"/>
    <property type="project" value="UniProtKB-SubCell"/>
</dbReference>
<dbReference type="CDD" id="cd17503">
    <property type="entry name" value="MFS_LmrB_MDR_like"/>
    <property type="match status" value="1"/>
</dbReference>
<dbReference type="GO" id="GO:0022857">
    <property type="term" value="F:transmembrane transporter activity"/>
    <property type="evidence" value="ECO:0007669"/>
    <property type="project" value="InterPro"/>
</dbReference>
<evidence type="ECO:0000313" key="10">
    <source>
        <dbReference type="Proteomes" id="UP001218362"/>
    </source>
</evidence>
<feature type="transmembrane region" description="Helical" evidence="7">
    <location>
        <begin position="362"/>
        <end position="386"/>
    </location>
</feature>
<reference evidence="9" key="1">
    <citation type="submission" date="2023-03" db="EMBL/GenBank/DDBJ databases">
        <title>Andean soil-derived lignocellulolytic bacterial consortium as a source of novel taxa and putative plastic-active enzymes.</title>
        <authorList>
            <person name="Diaz-Garcia L."/>
            <person name="Chuvochina M."/>
            <person name="Feuerriegel G."/>
            <person name="Bunk B."/>
            <person name="Sproer C."/>
            <person name="Streit W.R."/>
            <person name="Rodriguez L.M."/>
            <person name="Overmann J."/>
            <person name="Jimenez D.J."/>
        </authorList>
    </citation>
    <scope>NUCLEOTIDE SEQUENCE</scope>
    <source>
        <strain evidence="9">MAG 26</strain>
    </source>
</reference>
<dbReference type="InterPro" id="IPR036259">
    <property type="entry name" value="MFS_trans_sf"/>
</dbReference>
<sequence>MTAGQYPDAPTRRFITFSVMAATIMNALDSTIANVALPHIQGSVSASQEEITWVLTSYIVSAAIFTPLTGWLAGRFGRKRLMLVSVVGFTIASGLCGLATSLPELVLFRILQGVFGAALVPMSQAILLDINPPERHGPAMAIWGMGAVLGPIVGPALGGWLTDNLDWRWVFYINLPIGIVTFLGISAFLSETRDKIPPKLDFLGFALLSLGIGSLQLMLDRGQQQDWYNSLEIWIETIAMATFFYLFIVHLLTTSKKPFIELRLFADRNFVLGTSFGFFLGVMLFSVLALLPPMLEGLLGYPVVLTGLVTAPRGVGSLVSMVIVGQLIKRFDVRVLILIGLSFSALAMYIMSSFSLGMDSTLVMASGFIQGLGTGLIFIPLSTLAFTTLDTRLRNEGAAMFTLIRNMGSAIGISVLQAMTIRNTSTVHARLVENIRPDNPVLQRAMPDFDFGIPVQVARLNAEITRQAAMVSYIDTYWLLFVITCAIVPLLLLMRPAKNKPTEEDLGLHIE</sequence>
<feature type="transmembrane region" description="Helical" evidence="7">
    <location>
        <begin position="169"/>
        <end position="190"/>
    </location>
</feature>
<dbReference type="NCBIfam" id="TIGR00711">
    <property type="entry name" value="efflux_EmrB"/>
    <property type="match status" value="1"/>
</dbReference>
<evidence type="ECO:0000256" key="2">
    <source>
        <dbReference type="ARBA" id="ARBA00022448"/>
    </source>
</evidence>
<keyword evidence="2" id="KW-0813">Transport</keyword>
<feature type="transmembrane region" description="Helical" evidence="7">
    <location>
        <begin position="335"/>
        <end position="356"/>
    </location>
</feature>
<feature type="transmembrane region" description="Helical" evidence="7">
    <location>
        <begin position="270"/>
        <end position="291"/>
    </location>
</feature>
<feature type="transmembrane region" description="Helical" evidence="7">
    <location>
        <begin position="51"/>
        <end position="74"/>
    </location>
</feature>
<organism evidence="9 10">
    <name type="scientific">Candidatus Andeanibacterium colombiense</name>
    <dbReference type="NCBI Taxonomy" id="3121345"/>
    <lineage>
        <taxon>Bacteria</taxon>
        <taxon>Pseudomonadati</taxon>
        <taxon>Pseudomonadota</taxon>
        <taxon>Alphaproteobacteria</taxon>
        <taxon>Sphingomonadales</taxon>
        <taxon>Sphingomonadaceae</taxon>
        <taxon>Candidatus Andeanibacterium</taxon>
    </lineage>
</organism>
<feature type="transmembrane region" description="Helical" evidence="7">
    <location>
        <begin position="231"/>
        <end position="249"/>
    </location>
</feature>
<dbReference type="AlphaFoldDB" id="A0AAJ6BPJ4"/>
<dbReference type="InterPro" id="IPR020846">
    <property type="entry name" value="MFS_dom"/>
</dbReference>
<gene>
    <name evidence="9" type="ORF">P0Y56_15805</name>
</gene>
<keyword evidence="6 7" id="KW-0472">Membrane</keyword>
<dbReference type="EMBL" id="CP119316">
    <property type="protein sequence ID" value="WEK46450.1"/>
    <property type="molecule type" value="Genomic_DNA"/>
</dbReference>
<dbReference type="PANTHER" id="PTHR23501:SF174">
    <property type="entry name" value="MULTIDRUG EXPORT PROTEIN EMRB-RELATED"/>
    <property type="match status" value="1"/>
</dbReference>
<keyword evidence="5 7" id="KW-1133">Transmembrane helix</keyword>
<feature type="transmembrane region" description="Helical" evidence="7">
    <location>
        <begin position="303"/>
        <end position="328"/>
    </location>
</feature>
<feature type="transmembrane region" description="Helical" evidence="7">
    <location>
        <begin position="106"/>
        <end position="128"/>
    </location>
</feature>
<dbReference type="SUPFAM" id="SSF103473">
    <property type="entry name" value="MFS general substrate transporter"/>
    <property type="match status" value="1"/>
</dbReference>
<evidence type="ECO:0000256" key="7">
    <source>
        <dbReference type="SAM" id="Phobius"/>
    </source>
</evidence>
<feature type="transmembrane region" description="Helical" evidence="7">
    <location>
        <begin position="202"/>
        <end position="219"/>
    </location>
</feature>
<dbReference type="KEGG" id="acob:P0Y56_15805"/>
<name>A0AAJ6BPJ4_9SPHN</name>
<dbReference type="PRINTS" id="PR01036">
    <property type="entry name" value="TCRTETB"/>
</dbReference>
<dbReference type="InterPro" id="IPR004638">
    <property type="entry name" value="EmrB-like"/>
</dbReference>
<feature type="domain" description="Major facilitator superfamily (MFS) profile" evidence="8">
    <location>
        <begin position="15"/>
        <end position="500"/>
    </location>
</feature>
<proteinExistence type="predicted"/>
<dbReference type="PROSITE" id="PS50850">
    <property type="entry name" value="MFS"/>
    <property type="match status" value="1"/>
</dbReference>
<accession>A0AAJ6BPJ4</accession>
<evidence type="ECO:0000259" key="8">
    <source>
        <dbReference type="PROSITE" id="PS50850"/>
    </source>
</evidence>
<evidence type="ECO:0000256" key="1">
    <source>
        <dbReference type="ARBA" id="ARBA00004651"/>
    </source>
</evidence>
<protein>
    <submittedName>
        <fullName evidence="9">DHA2 family efflux MFS transporter permease subunit</fullName>
    </submittedName>
</protein>
<keyword evidence="4 7" id="KW-0812">Transmembrane</keyword>
<evidence type="ECO:0000256" key="3">
    <source>
        <dbReference type="ARBA" id="ARBA00022475"/>
    </source>
</evidence>
<dbReference type="PANTHER" id="PTHR23501">
    <property type="entry name" value="MAJOR FACILITATOR SUPERFAMILY"/>
    <property type="match status" value="1"/>
</dbReference>
<evidence type="ECO:0000256" key="4">
    <source>
        <dbReference type="ARBA" id="ARBA00022692"/>
    </source>
</evidence>
<keyword evidence="3" id="KW-1003">Cell membrane</keyword>
<evidence type="ECO:0000256" key="5">
    <source>
        <dbReference type="ARBA" id="ARBA00022989"/>
    </source>
</evidence>
<evidence type="ECO:0000313" key="9">
    <source>
        <dbReference type="EMBL" id="WEK46450.1"/>
    </source>
</evidence>
<feature type="transmembrane region" description="Helical" evidence="7">
    <location>
        <begin position="476"/>
        <end position="494"/>
    </location>
</feature>
<dbReference type="Gene3D" id="1.20.1250.20">
    <property type="entry name" value="MFS general substrate transporter like domains"/>
    <property type="match status" value="1"/>
</dbReference>
<evidence type="ECO:0000256" key="6">
    <source>
        <dbReference type="ARBA" id="ARBA00023136"/>
    </source>
</evidence>
<feature type="transmembrane region" description="Helical" evidence="7">
    <location>
        <begin position="140"/>
        <end position="157"/>
    </location>
</feature>
<feature type="transmembrane region" description="Helical" evidence="7">
    <location>
        <begin position="398"/>
        <end position="419"/>
    </location>
</feature>
<dbReference type="Proteomes" id="UP001218362">
    <property type="component" value="Chromosome"/>
</dbReference>
<comment type="subcellular location">
    <subcellularLocation>
        <location evidence="1">Cell membrane</location>
        <topology evidence="1">Multi-pass membrane protein</topology>
    </subcellularLocation>
</comment>
<dbReference type="InterPro" id="IPR011701">
    <property type="entry name" value="MFS"/>
</dbReference>
<dbReference type="Pfam" id="PF07690">
    <property type="entry name" value="MFS_1"/>
    <property type="match status" value="1"/>
</dbReference>
<dbReference type="Gene3D" id="1.20.1720.10">
    <property type="entry name" value="Multidrug resistance protein D"/>
    <property type="match status" value="1"/>
</dbReference>